<evidence type="ECO:0000256" key="5">
    <source>
        <dbReference type="ARBA" id="ARBA00023004"/>
    </source>
</evidence>
<reference evidence="9 10" key="2">
    <citation type="journal article" date="2016" name="Environ. Microbiol. Rep.">
        <title>Metagenomic evidence for the presence of phototrophic Gemmatimonadetes bacteria in diverse environments.</title>
        <authorList>
            <person name="Zeng Y."/>
            <person name="Baumbach J."/>
            <person name="Barbosa E.G."/>
            <person name="Azevedo V."/>
            <person name="Zhang C."/>
            <person name="Koblizek M."/>
        </authorList>
    </citation>
    <scope>NUCLEOTIDE SEQUENCE [LARGE SCALE GENOMIC DNA]</scope>
    <source>
        <strain evidence="9 10">AP64</strain>
    </source>
</reference>
<dbReference type="Proteomes" id="UP000076404">
    <property type="component" value="Chromosome"/>
</dbReference>
<dbReference type="RefSeq" id="WP_026850945.1">
    <property type="nucleotide sequence ID" value="NZ_CP011454.1"/>
</dbReference>
<accession>A0A143BNX3</accession>
<evidence type="ECO:0000256" key="3">
    <source>
        <dbReference type="ARBA" id="ARBA00022723"/>
    </source>
</evidence>
<dbReference type="STRING" id="1379270.GEMMAAP_18630"/>
<evidence type="ECO:0000313" key="10">
    <source>
        <dbReference type="Proteomes" id="UP000076404"/>
    </source>
</evidence>
<dbReference type="InterPro" id="IPR001273">
    <property type="entry name" value="ArAA_hydroxylase"/>
</dbReference>
<dbReference type="InterPro" id="IPR036329">
    <property type="entry name" value="Aro-AA_hydroxylase_C_sf"/>
</dbReference>
<keyword evidence="4" id="KW-0560">Oxidoreductase</keyword>
<dbReference type="SUPFAM" id="SSF56534">
    <property type="entry name" value="Aromatic aminoacid monoxygenases, catalytic and oligomerization domains"/>
    <property type="match status" value="1"/>
</dbReference>
<dbReference type="GO" id="GO:0009072">
    <property type="term" value="P:aromatic amino acid metabolic process"/>
    <property type="evidence" value="ECO:0007669"/>
    <property type="project" value="InterPro"/>
</dbReference>
<dbReference type="KEGG" id="gph:GEMMAAP_18630"/>
<reference evidence="9 10" key="1">
    <citation type="journal article" date="2014" name="Proc. Natl. Acad. Sci. U.S.A.">
        <title>Functional type 2 photosynthetic reaction centers found in the rare bacterial phylum Gemmatimonadetes.</title>
        <authorList>
            <person name="Zeng Y."/>
            <person name="Feng F."/>
            <person name="Medova H."/>
            <person name="Dean J."/>
            <person name="Koblizek M."/>
        </authorList>
    </citation>
    <scope>NUCLEOTIDE SEQUENCE [LARGE SCALE GENOMIC DNA]</scope>
    <source>
        <strain evidence="9 10">AP64</strain>
    </source>
</reference>
<dbReference type="eggNOG" id="COG3186">
    <property type="taxonomic scope" value="Bacteria"/>
</dbReference>
<keyword evidence="10" id="KW-1185">Reference proteome</keyword>
<dbReference type="Gene3D" id="1.10.800.10">
    <property type="entry name" value="Aromatic amino acid hydroxylase"/>
    <property type="match status" value="1"/>
</dbReference>
<feature type="binding site" evidence="7">
    <location>
        <position position="141"/>
    </location>
    <ligand>
        <name>Fe cation</name>
        <dbReference type="ChEBI" id="CHEBI:24875"/>
    </ligand>
</feature>
<keyword evidence="3 7" id="KW-0479">Metal-binding</keyword>
<dbReference type="Pfam" id="PF00351">
    <property type="entry name" value="Biopterin_H"/>
    <property type="match status" value="1"/>
</dbReference>
<dbReference type="EMBL" id="CP011454">
    <property type="protein sequence ID" value="AMW06252.1"/>
    <property type="molecule type" value="Genomic_DNA"/>
</dbReference>
<dbReference type="PANTHER" id="PTHR11473:SF24">
    <property type="entry name" value="PHENYLALANINE-4-HYDROXYLASE"/>
    <property type="match status" value="1"/>
</dbReference>
<dbReference type="OrthoDB" id="9780502at2"/>
<evidence type="ECO:0000259" key="8">
    <source>
        <dbReference type="PROSITE" id="PS51410"/>
    </source>
</evidence>
<sequence length="315" mass="35868">MAVSQVLADGIGLTTTKAPYIEQAVANGEMYITQPYELYSAENHDTWQRLYARMQGLWQRHANRRFLDGLDTLCFEATKVPRLEDVNRFMAPRTGFRAKAVSGFVPAFNFFDCLSRREFPTTITIRDGQSLDYLPEPDIFHDIAGHVPMHTDPAFAETLVRFGACAHLAAEMVSGMTDRAEQRRRLSSIQNALQRYFWFTVEFGLMRGGTHDDITVYGSGLLSSYGEIVHSVTSDSVQRYPLQLEWVINQHFEIDHYQPLLFIVDDFEQLYEQVGTLEAWMKAGKLDNVTPGWRDMSEADVDSFLAASTEGRILL</sequence>
<gene>
    <name evidence="9" type="ORF">GEMMAAP_18630</name>
</gene>
<dbReference type="PRINTS" id="PR00372">
    <property type="entry name" value="FYWHYDRXLASE"/>
</dbReference>
<dbReference type="InterPro" id="IPR036951">
    <property type="entry name" value="ArAA_hydroxylase_sf"/>
</dbReference>
<evidence type="ECO:0000256" key="6">
    <source>
        <dbReference type="ARBA" id="ARBA00023033"/>
    </source>
</evidence>
<dbReference type="PANTHER" id="PTHR11473">
    <property type="entry name" value="AROMATIC AMINO ACID HYDROXYLASE"/>
    <property type="match status" value="1"/>
</dbReference>
<comment type="similarity">
    <text evidence="2">Belongs to the biopterin-dependent aromatic amino acid hydroxylase family.</text>
</comment>
<protein>
    <submittedName>
        <fullName evidence="9">Phenylalanine 4-monooxygenase</fullName>
    </submittedName>
</protein>
<feature type="binding site" evidence="7">
    <location>
        <position position="146"/>
    </location>
    <ligand>
        <name>Fe cation</name>
        <dbReference type="ChEBI" id="CHEBI:24875"/>
    </ligand>
</feature>
<feature type="binding site" evidence="7">
    <location>
        <position position="202"/>
    </location>
    <ligand>
        <name>Fe cation</name>
        <dbReference type="ChEBI" id="CHEBI:24875"/>
    </ligand>
</feature>
<organism evidence="9 10">
    <name type="scientific">Gemmatimonas phototrophica</name>
    <dbReference type="NCBI Taxonomy" id="1379270"/>
    <lineage>
        <taxon>Bacteria</taxon>
        <taxon>Pseudomonadati</taxon>
        <taxon>Gemmatimonadota</taxon>
        <taxon>Gemmatimonadia</taxon>
        <taxon>Gemmatimonadales</taxon>
        <taxon>Gemmatimonadaceae</taxon>
        <taxon>Gemmatimonas</taxon>
    </lineage>
</organism>
<dbReference type="PROSITE" id="PS51410">
    <property type="entry name" value="BH4_AAA_HYDROXYL_2"/>
    <property type="match status" value="1"/>
</dbReference>
<dbReference type="GO" id="GO:0016714">
    <property type="term" value="F:oxidoreductase activity, acting on paired donors, with incorporation or reduction of molecular oxygen, reduced pteridine as one donor, and incorporation of one atom of oxygen"/>
    <property type="evidence" value="ECO:0007669"/>
    <property type="project" value="InterPro"/>
</dbReference>
<evidence type="ECO:0000256" key="2">
    <source>
        <dbReference type="ARBA" id="ARBA00009712"/>
    </source>
</evidence>
<evidence type="ECO:0000256" key="4">
    <source>
        <dbReference type="ARBA" id="ARBA00023002"/>
    </source>
</evidence>
<keyword evidence="5 7" id="KW-0408">Iron</keyword>
<comment type="cofactor">
    <cofactor evidence="1 7">
        <name>Fe(2+)</name>
        <dbReference type="ChEBI" id="CHEBI:29033"/>
    </cofactor>
</comment>
<dbReference type="CDD" id="cd00361">
    <property type="entry name" value="arom_aa_hydroxylase"/>
    <property type="match status" value="1"/>
</dbReference>
<name>A0A143BNX3_9BACT</name>
<feature type="domain" description="Biopterin-dependent aromatic amino acid hydroxylase family profile" evidence="8">
    <location>
        <begin position="1"/>
        <end position="315"/>
    </location>
</feature>
<evidence type="ECO:0000256" key="7">
    <source>
        <dbReference type="PIRSR" id="PIRSR601273-2"/>
    </source>
</evidence>
<dbReference type="NCBIfam" id="NF008877">
    <property type="entry name" value="PRK11913.1-2"/>
    <property type="match status" value="1"/>
</dbReference>
<dbReference type="AlphaFoldDB" id="A0A143BNX3"/>
<proteinExistence type="inferred from homology"/>
<dbReference type="InterPro" id="IPR019774">
    <property type="entry name" value="Aromatic-AA_hydroxylase_C"/>
</dbReference>
<evidence type="ECO:0000256" key="1">
    <source>
        <dbReference type="ARBA" id="ARBA00001954"/>
    </source>
</evidence>
<keyword evidence="6 9" id="KW-0503">Monooxygenase</keyword>
<dbReference type="GO" id="GO:0005506">
    <property type="term" value="F:iron ion binding"/>
    <property type="evidence" value="ECO:0007669"/>
    <property type="project" value="InterPro"/>
</dbReference>
<evidence type="ECO:0000313" key="9">
    <source>
        <dbReference type="EMBL" id="AMW06252.1"/>
    </source>
</evidence>